<protein>
    <submittedName>
        <fullName evidence="1">Uncharacterized protein</fullName>
    </submittedName>
</protein>
<gene>
    <name evidence="1" type="ORF">CWC05_13760</name>
</gene>
<dbReference type="EMBL" id="PNCG01000014">
    <property type="protein sequence ID" value="TMP86468.1"/>
    <property type="molecule type" value="Genomic_DNA"/>
</dbReference>
<accession>A0A5S3Z2M6</accession>
<dbReference type="Proteomes" id="UP000305874">
    <property type="component" value="Unassembled WGS sequence"/>
</dbReference>
<organism evidence="1 2">
    <name type="scientific">Pseudoalteromonas ruthenica</name>
    <dbReference type="NCBI Taxonomy" id="151081"/>
    <lineage>
        <taxon>Bacteria</taxon>
        <taxon>Pseudomonadati</taxon>
        <taxon>Pseudomonadota</taxon>
        <taxon>Gammaproteobacteria</taxon>
        <taxon>Alteromonadales</taxon>
        <taxon>Pseudoalteromonadaceae</taxon>
        <taxon>Pseudoalteromonas</taxon>
    </lineage>
</organism>
<evidence type="ECO:0000313" key="2">
    <source>
        <dbReference type="Proteomes" id="UP000305874"/>
    </source>
</evidence>
<proteinExistence type="predicted"/>
<dbReference type="AlphaFoldDB" id="A0A5S3Z2M6"/>
<comment type="caution">
    <text evidence="1">The sequence shown here is derived from an EMBL/GenBank/DDBJ whole genome shotgun (WGS) entry which is preliminary data.</text>
</comment>
<evidence type="ECO:0000313" key="1">
    <source>
        <dbReference type="EMBL" id="TMP86468.1"/>
    </source>
</evidence>
<reference evidence="2" key="2">
    <citation type="submission" date="2019-06" db="EMBL/GenBank/DDBJ databases">
        <title>Co-occurence of chitin degradation, pigmentation and bioactivity in marine Pseudoalteromonas.</title>
        <authorList>
            <person name="Sonnenschein E.C."/>
            <person name="Bech P.K."/>
        </authorList>
    </citation>
    <scope>NUCLEOTIDE SEQUENCE [LARGE SCALE GENOMIC DNA]</scope>
    <source>
        <strain evidence="2">S2897</strain>
    </source>
</reference>
<reference evidence="1 2" key="1">
    <citation type="submission" date="2017-12" db="EMBL/GenBank/DDBJ databases">
        <authorList>
            <person name="Paulsen S."/>
            <person name="Gram L.K."/>
        </authorList>
    </citation>
    <scope>NUCLEOTIDE SEQUENCE [LARGE SCALE GENOMIC DNA]</scope>
    <source>
        <strain evidence="1 2">S2897</strain>
    </source>
</reference>
<name>A0A5S3Z2M6_9GAMM</name>
<dbReference type="RefSeq" id="WP_138548578.1">
    <property type="nucleotide sequence ID" value="NZ_PNCG01000014.1"/>
</dbReference>
<sequence>MRNLLIFAAVIIGLVWWASQYLINFGAQANDKELSMLELNPELLQSEELDVERLANTLGVEYEPIVAEQTSEPEFKDLRVSLVAIYKSGEQQQARVRVSDGDTQTMFNLSAGEQLEHFTVVEIKPTQVLFEHDQESFVVKMYKSASIRVQNSKEGGEVNNGV</sequence>